<evidence type="ECO:0000313" key="3">
    <source>
        <dbReference type="Proteomes" id="UP000707535"/>
    </source>
</evidence>
<keyword evidence="1" id="KW-0812">Transmembrane</keyword>
<gene>
    <name evidence="2" type="ORF">K8V00_00475</name>
</gene>
<keyword evidence="1" id="KW-0472">Membrane</keyword>
<feature type="transmembrane region" description="Helical" evidence="1">
    <location>
        <begin position="43"/>
        <end position="62"/>
    </location>
</feature>
<proteinExistence type="predicted"/>
<accession>A0A921JZM4</accession>
<dbReference type="EMBL" id="DYXG01000008">
    <property type="protein sequence ID" value="HJE96068.1"/>
    <property type="molecule type" value="Genomic_DNA"/>
</dbReference>
<comment type="caution">
    <text evidence="2">The sequence shown here is derived from an EMBL/GenBank/DDBJ whole genome shotgun (WGS) entry which is preliminary data.</text>
</comment>
<evidence type="ECO:0000256" key="1">
    <source>
        <dbReference type="SAM" id="Phobius"/>
    </source>
</evidence>
<dbReference type="AlphaFoldDB" id="A0A921JZM4"/>
<organism evidence="2 3">
    <name type="scientific">Ligilactobacillus acidipiscis</name>
    <dbReference type="NCBI Taxonomy" id="89059"/>
    <lineage>
        <taxon>Bacteria</taxon>
        <taxon>Bacillati</taxon>
        <taxon>Bacillota</taxon>
        <taxon>Bacilli</taxon>
        <taxon>Lactobacillales</taxon>
        <taxon>Lactobacillaceae</taxon>
        <taxon>Ligilactobacillus</taxon>
    </lineage>
</organism>
<evidence type="ECO:0000313" key="2">
    <source>
        <dbReference type="EMBL" id="HJE96068.1"/>
    </source>
</evidence>
<keyword evidence="1" id="KW-1133">Transmembrane helix</keyword>
<dbReference type="Proteomes" id="UP000707535">
    <property type="component" value="Unassembled WGS sequence"/>
</dbReference>
<reference evidence="2" key="2">
    <citation type="submission" date="2021-09" db="EMBL/GenBank/DDBJ databases">
        <authorList>
            <person name="Gilroy R."/>
        </authorList>
    </citation>
    <scope>NUCLEOTIDE SEQUENCE</scope>
    <source>
        <strain evidence="2">CHK174-6876</strain>
    </source>
</reference>
<protein>
    <submittedName>
        <fullName evidence="2">Immunity protein</fullName>
    </submittedName>
</protein>
<sequence>MKKLSGILFILIGIWEFYAVYQSFKNVQKKGNENTSGFMPLSLWSGGVFGLIMIGIGTTLLCNTL</sequence>
<name>A0A921JZM4_9LACO</name>
<reference evidence="2" key="1">
    <citation type="journal article" date="2021" name="PeerJ">
        <title>Extensive microbial diversity within the chicken gut microbiome revealed by metagenomics and culture.</title>
        <authorList>
            <person name="Gilroy R."/>
            <person name="Ravi A."/>
            <person name="Getino M."/>
            <person name="Pursley I."/>
            <person name="Horton D.L."/>
            <person name="Alikhan N.F."/>
            <person name="Baker D."/>
            <person name="Gharbi K."/>
            <person name="Hall N."/>
            <person name="Watson M."/>
            <person name="Adriaenssens E.M."/>
            <person name="Foster-Nyarko E."/>
            <person name="Jarju S."/>
            <person name="Secka A."/>
            <person name="Antonio M."/>
            <person name="Oren A."/>
            <person name="Chaudhuri R.R."/>
            <person name="La Ragione R."/>
            <person name="Hildebrand F."/>
            <person name="Pallen M.J."/>
        </authorList>
    </citation>
    <scope>NUCLEOTIDE SEQUENCE</scope>
    <source>
        <strain evidence="2">CHK174-6876</strain>
    </source>
</reference>